<dbReference type="EMBL" id="WNLA01000005">
    <property type="protein sequence ID" value="MTW02648.1"/>
    <property type="molecule type" value="Genomic_DNA"/>
</dbReference>
<dbReference type="PANTHER" id="PTHR43861">
    <property type="entry name" value="TRANS-ACONITATE 2-METHYLTRANSFERASE-RELATED"/>
    <property type="match status" value="1"/>
</dbReference>
<dbReference type="GO" id="GO:0032259">
    <property type="term" value="P:methylation"/>
    <property type="evidence" value="ECO:0007669"/>
    <property type="project" value="UniProtKB-KW"/>
</dbReference>
<dbReference type="InterPro" id="IPR038576">
    <property type="entry name" value="Methyltransf_Zn-bd_dom_put_sf"/>
</dbReference>
<dbReference type="InterPro" id="IPR029063">
    <property type="entry name" value="SAM-dependent_MTases_sf"/>
</dbReference>
<dbReference type="GO" id="GO:0008168">
    <property type="term" value="F:methyltransferase activity"/>
    <property type="evidence" value="ECO:0007669"/>
    <property type="project" value="UniProtKB-KW"/>
</dbReference>
<dbReference type="Gene3D" id="6.10.250.3100">
    <property type="match status" value="1"/>
</dbReference>
<keyword evidence="4" id="KW-1185">Reference proteome</keyword>
<evidence type="ECO:0000259" key="2">
    <source>
        <dbReference type="Pfam" id="PF08484"/>
    </source>
</evidence>
<keyword evidence="3" id="KW-0808">Transferase</keyword>
<feature type="domain" description="Methyltransferase putative zinc binding" evidence="1">
    <location>
        <begin position="10"/>
        <end position="71"/>
    </location>
</feature>
<dbReference type="Pfam" id="PF08484">
    <property type="entry name" value="Methyltransf_14"/>
    <property type="match status" value="1"/>
</dbReference>
<dbReference type="Gene3D" id="6.20.50.110">
    <property type="entry name" value="Methyltransferase, zinc-binding domain"/>
    <property type="match status" value="1"/>
</dbReference>
<sequence>MKNYKHRDDCRLCGSTQFELVLPIKPSPIGDAFVKADQLNEPQELFPLDTYICLDCGHVQNLDIVDPDILFRNYTYRTSSSLGLVQHFQEYAKAVVEKLAIQPGALVVEIGSNDGSLLKAYKALGLRVQGVDPAKNIAAGATAEGVPTHPDFFSSAVAKELRAELGPAQLMCANNVFAHADQIGDIVAGIRTLLAPDGAFVFEVSYIPDMVDHFVFDTIYHEHVSHHSLLPLERFFRLHDMTLFDVERVATKGGSIRAFAQPLSTGQRPRSERLQAMFAEEERRGITQPEIYRQFYKDIEVRKRAVLDVVDRAIAEGKTVAGYGASTTATTLLYHFELESRLKYIVDDNPIKWDTFSPGAHLPVHPSTELVTRKPDLVVILAWMYVKPITAKHGPYMEQGGQFLVPLPALQLIPAAK</sequence>
<dbReference type="OrthoDB" id="9815644at2"/>
<accession>A0A6L6Q074</accession>
<feature type="domain" description="C-methyltransferase" evidence="2">
    <location>
        <begin position="251"/>
        <end position="408"/>
    </location>
</feature>
<dbReference type="SUPFAM" id="SSF53335">
    <property type="entry name" value="S-adenosyl-L-methionine-dependent methyltransferases"/>
    <property type="match status" value="1"/>
</dbReference>
<name>A0A6L6Q074_9BURK</name>
<dbReference type="Gene3D" id="3.40.50.150">
    <property type="entry name" value="Vaccinia Virus protein VP39"/>
    <property type="match status" value="1"/>
</dbReference>
<proteinExistence type="predicted"/>
<dbReference type="InterPro" id="IPR013630">
    <property type="entry name" value="Methyltransf_Zn-bd_dom_put"/>
</dbReference>
<organism evidence="3 4">
    <name type="scientific">Pseudoduganella ginsengisoli</name>
    <dbReference type="NCBI Taxonomy" id="1462440"/>
    <lineage>
        <taxon>Bacteria</taxon>
        <taxon>Pseudomonadati</taxon>
        <taxon>Pseudomonadota</taxon>
        <taxon>Betaproteobacteria</taxon>
        <taxon>Burkholderiales</taxon>
        <taxon>Oxalobacteraceae</taxon>
        <taxon>Telluria group</taxon>
        <taxon>Pseudoduganella</taxon>
    </lineage>
</organism>
<reference evidence="3 4" key="1">
    <citation type="submission" date="2019-11" db="EMBL/GenBank/DDBJ databases">
        <title>Type strains purchased from KCTC, JCM and DSMZ.</title>
        <authorList>
            <person name="Lu H."/>
        </authorList>
    </citation>
    <scope>NUCLEOTIDE SEQUENCE [LARGE SCALE GENOMIC DNA]</scope>
    <source>
        <strain evidence="3 4">KCTC 42409</strain>
    </source>
</reference>
<evidence type="ECO:0000313" key="3">
    <source>
        <dbReference type="EMBL" id="MTW02648.1"/>
    </source>
</evidence>
<dbReference type="Proteomes" id="UP000484015">
    <property type="component" value="Unassembled WGS sequence"/>
</dbReference>
<keyword evidence="3" id="KW-0489">Methyltransferase</keyword>
<dbReference type="Pfam" id="PF13489">
    <property type="entry name" value="Methyltransf_23"/>
    <property type="match status" value="1"/>
</dbReference>
<dbReference type="Pfam" id="PF08421">
    <property type="entry name" value="Methyltransf_13"/>
    <property type="match status" value="1"/>
</dbReference>
<evidence type="ECO:0000313" key="4">
    <source>
        <dbReference type="Proteomes" id="UP000484015"/>
    </source>
</evidence>
<protein>
    <submittedName>
        <fullName evidence="3">Methyltransferase domain-containing protein</fullName>
    </submittedName>
</protein>
<comment type="caution">
    <text evidence="3">The sequence shown here is derived from an EMBL/GenBank/DDBJ whole genome shotgun (WGS) entry which is preliminary data.</text>
</comment>
<dbReference type="RefSeq" id="WP_155439028.1">
    <property type="nucleotide sequence ID" value="NZ_WNLA01000005.1"/>
</dbReference>
<dbReference type="InterPro" id="IPR013691">
    <property type="entry name" value="MeTrfase_14"/>
</dbReference>
<dbReference type="AlphaFoldDB" id="A0A6L6Q074"/>
<dbReference type="Gene3D" id="3.40.50.720">
    <property type="entry name" value="NAD(P)-binding Rossmann-like Domain"/>
    <property type="match status" value="1"/>
</dbReference>
<dbReference type="PANTHER" id="PTHR43861:SF5">
    <property type="entry name" value="BLL5978 PROTEIN"/>
    <property type="match status" value="1"/>
</dbReference>
<evidence type="ECO:0000259" key="1">
    <source>
        <dbReference type="Pfam" id="PF08421"/>
    </source>
</evidence>
<gene>
    <name evidence="3" type="ORF">GM668_11195</name>
</gene>